<keyword evidence="4" id="KW-1185">Reference proteome</keyword>
<sequence>MLGGKHTPPNGHDVRCMVLTGSPEDPVHALFVYVSGKKLGTKEAWQRAYKTILSKFDLVAARPEFLELSVDQVCEILGADSIAAQSETDLFHAALSWLGAKWASREQHAVRLLRCIRFSTMSIDEAVACFHPPVLPEVTEKPEVREMLNNAVCYISAKQVGQESKFKQYTHPQRCFWLKHRPQRSPERGMGDASTLPGSSRASPLSPRAAPVQGRPDAQSLTSRRPGAMRLRSNATASVAATSRKAAATGRARSPSSSADEEDTEEDDDEVDESLSPGVGRRVQEIPTAGDEGAAEAWLGDPLLHEILQSRALTERTGLLEWDAYAARALPEDSRIRRGSPGLLLVGGIDPLRPHQVSTGEEVIIITVCKAIVGWPLLSASLPRFKNLSCHQVS</sequence>
<name>A0A9J6GW42_HAELO</name>
<feature type="compositionally biased region" description="Low complexity" evidence="1">
    <location>
        <begin position="196"/>
        <end position="211"/>
    </location>
</feature>
<dbReference type="Pfam" id="PF07707">
    <property type="entry name" value="BACK"/>
    <property type="match status" value="1"/>
</dbReference>
<dbReference type="InterPro" id="IPR011705">
    <property type="entry name" value="BACK"/>
</dbReference>
<reference evidence="3 4" key="1">
    <citation type="journal article" date="2020" name="Cell">
        <title>Large-Scale Comparative Analyses of Tick Genomes Elucidate Their Genetic Diversity and Vector Capacities.</title>
        <authorList>
            <consortium name="Tick Genome and Microbiome Consortium (TIGMIC)"/>
            <person name="Jia N."/>
            <person name="Wang J."/>
            <person name="Shi W."/>
            <person name="Du L."/>
            <person name="Sun Y."/>
            <person name="Zhan W."/>
            <person name="Jiang J.F."/>
            <person name="Wang Q."/>
            <person name="Zhang B."/>
            <person name="Ji P."/>
            <person name="Bell-Sakyi L."/>
            <person name="Cui X.M."/>
            <person name="Yuan T.T."/>
            <person name="Jiang B.G."/>
            <person name="Yang W.F."/>
            <person name="Lam T.T."/>
            <person name="Chang Q.C."/>
            <person name="Ding S.J."/>
            <person name="Wang X.J."/>
            <person name="Zhu J.G."/>
            <person name="Ruan X.D."/>
            <person name="Zhao L."/>
            <person name="Wei J.T."/>
            <person name="Ye R.Z."/>
            <person name="Que T.C."/>
            <person name="Du C.H."/>
            <person name="Zhou Y.H."/>
            <person name="Cheng J.X."/>
            <person name="Dai P.F."/>
            <person name="Guo W.B."/>
            <person name="Han X.H."/>
            <person name="Huang E.J."/>
            <person name="Li L.F."/>
            <person name="Wei W."/>
            <person name="Gao Y.C."/>
            <person name="Liu J.Z."/>
            <person name="Shao H.Z."/>
            <person name="Wang X."/>
            <person name="Wang C.C."/>
            <person name="Yang T.C."/>
            <person name="Huo Q.B."/>
            <person name="Li W."/>
            <person name="Chen H.Y."/>
            <person name="Chen S.E."/>
            <person name="Zhou L.G."/>
            <person name="Ni X.B."/>
            <person name="Tian J.H."/>
            <person name="Sheng Y."/>
            <person name="Liu T."/>
            <person name="Pan Y.S."/>
            <person name="Xia L.Y."/>
            <person name="Li J."/>
            <person name="Zhao F."/>
            <person name="Cao W.C."/>
        </authorList>
    </citation>
    <scope>NUCLEOTIDE SEQUENCE [LARGE SCALE GENOMIC DNA]</scope>
    <source>
        <strain evidence="3">HaeL-2018</strain>
    </source>
</reference>
<proteinExistence type="predicted"/>
<dbReference type="EMBL" id="JABSTR010000010">
    <property type="protein sequence ID" value="KAH9379693.1"/>
    <property type="molecule type" value="Genomic_DNA"/>
</dbReference>
<accession>A0A9J6GW42</accession>
<dbReference type="Proteomes" id="UP000821853">
    <property type="component" value="Chromosome 8"/>
</dbReference>
<organism evidence="3 4">
    <name type="scientific">Haemaphysalis longicornis</name>
    <name type="common">Bush tick</name>
    <dbReference type="NCBI Taxonomy" id="44386"/>
    <lineage>
        <taxon>Eukaryota</taxon>
        <taxon>Metazoa</taxon>
        <taxon>Ecdysozoa</taxon>
        <taxon>Arthropoda</taxon>
        <taxon>Chelicerata</taxon>
        <taxon>Arachnida</taxon>
        <taxon>Acari</taxon>
        <taxon>Parasitiformes</taxon>
        <taxon>Ixodida</taxon>
        <taxon>Ixodoidea</taxon>
        <taxon>Ixodidae</taxon>
        <taxon>Haemaphysalinae</taxon>
        <taxon>Haemaphysalis</taxon>
    </lineage>
</organism>
<feature type="compositionally biased region" description="Acidic residues" evidence="1">
    <location>
        <begin position="259"/>
        <end position="273"/>
    </location>
</feature>
<evidence type="ECO:0000256" key="1">
    <source>
        <dbReference type="SAM" id="MobiDB-lite"/>
    </source>
</evidence>
<dbReference type="OrthoDB" id="6434573at2759"/>
<dbReference type="PANTHER" id="PTHR22667:SF0">
    <property type="entry name" value="AT01380P-RELATED"/>
    <property type="match status" value="1"/>
</dbReference>
<gene>
    <name evidence="3" type="ORF">HPB48_021362</name>
</gene>
<feature type="compositionally biased region" description="Low complexity" evidence="1">
    <location>
        <begin position="235"/>
        <end position="258"/>
    </location>
</feature>
<dbReference type="AlphaFoldDB" id="A0A9J6GW42"/>
<comment type="caution">
    <text evidence="3">The sequence shown here is derived from an EMBL/GenBank/DDBJ whole genome shotgun (WGS) entry which is preliminary data.</text>
</comment>
<dbReference type="Gene3D" id="1.25.40.420">
    <property type="match status" value="1"/>
</dbReference>
<evidence type="ECO:0000259" key="2">
    <source>
        <dbReference type="SMART" id="SM00875"/>
    </source>
</evidence>
<feature type="domain" description="BACK" evidence="2">
    <location>
        <begin position="29"/>
        <end position="131"/>
    </location>
</feature>
<evidence type="ECO:0000313" key="3">
    <source>
        <dbReference type="EMBL" id="KAH9379693.1"/>
    </source>
</evidence>
<dbReference type="SMART" id="SM00875">
    <property type="entry name" value="BACK"/>
    <property type="match status" value="1"/>
</dbReference>
<evidence type="ECO:0000313" key="4">
    <source>
        <dbReference type="Proteomes" id="UP000821853"/>
    </source>
</evidence>
<feature type="region of interest" description="Disordered" evidence="1">
    <location>
        <begin position="179"/>
        <end position="284"/>
    </location>
</feature>
<protein>
    <recommendedName>
        <fullName evidence="2">BACK domain-containing protein</fullName>
    </recommendedName>
</protein>
<dbReference type="VEuPathDB" id="VectorBase:HLOH_041576"/>
<dbReference type="PANTHER" id="PTHR22667">
    <property type="entry name" value="AT01380P-RELATED"/>
    <property type="match status" value="1"/>
</dbReference>